<gene>
    <name evidence="5" type="ORF">ACFPT7_14515</name>
</gene>
<dbReference type="EMBL" id="JBHSPH010000005">
    <property type="protein sequence ID" value="MFC5863516.1"/>
    <property type="molecule type" value="Genomic_DNA"/>
</dbReference>
<dbReference type="Gene3D" id="3.90.245.10">
    <property type="entry name" value="Ribonucleoside hydrolase-like"/>
    <property type="match status" value="1"/>
</dbReference>
<dbReference type="Proteomes" id="UP001596091">
    <property type="component" value="Unassembled WGS sequence"/>
</dbReference>
<dbReference type="InterPro" id="IPR036452">
    <property type="entry name" value="Ribo_hydro-like"/>
</dbReference>
<keyword evidence="3" id="KW-0732">Signal</keyword>
<feature type="chain" id="PRO_5045928432" evidence="3">
    <location>
        <begin position="19"/>
        <end position="386"/>
    </location>
</feature>
<feature type="signal peptide" evidence="3">
    <location>
        <begin position="1"/>
        <end position="18"/>
    </location>
</feature>
<keyword evidence="1 5" id="KW-0378">Hydrolase</keyword>
<sequence length="386" mass="42481">MRPLALILALALPIAATAQQHPDTPRKLVLIDQDGSGPGGSNQMSMLLLLQSPNIQVLGITMVTGNAWRDEEAQHTLRMLELTHHTDIPLSLGAVFPLIRTQQETKLEAPLVGNVDWLGAWGGGPTNLSSTGAPERLPAGQSVIYQKTHGPYEVPPLPEGAPTLKPIAEDGIHFLIRQVHAHPHQVTIFACGPMTDIALAIRTDPQFAELTQGIVLMGGSLNPQTNDPEFTETPRHEFNFWFDPEAASIVLRAPWPRPEDKYPGIGVVVTTVDISLKASYTQAMVDALAKSSSPAAQYLAKFSEERYYMWDEITAAALIDPTLITKERQVYMDVDINHGPEYGNTLTWTDQFHPQTGVQKVHAQLDLDLPRFEKLFLDLMTQSASQ</sequence>
<dbReference type="SUPFAM" id="SSF53590">
    <property type="entry name" value="Nucleoside hydrolase"/>
    <property type="match status" value="1"/>
</dbReference>
<keyword evidence="2" id="KW-0326">Glycosidase</keyword>
<dbReference type="Pfam" id="PF01156">
    <property type="entry name" value="IU_nuc_hydro"/>
    <property type="match status" value="1"/>
</dbReference>
<evidence type="ECO:0000256" key="2">
    <source>
        <dbReference type="ARBA" id="ARBA00023295"/>
    </source>
</evidence>
<dbReference type="GO" id="GO:0016787">
    <property type="term" value="F:hydrolase activity"/>
    <property type="evidence" value="ECO:0007669"/>
    <property type="project" value="UniProtKB-KW"/>
</dbReference>
<evidence type="ECO:0000256" key="1">
    <source>
        <dbReference type="ARBA" id="ARBA00022801"/>
    </source>
</evidence>
<name>A0ABW1EGW4_9BACT</name>
<evidence type="ECO:0000259" key="4">
    <source>
        <dbReference type="Pfam" id="PF01156"/>
    </source>
</evidence>
<dbReference type="InterPro" id="IPR023186">
    <property type="entry name" value="IUNH"/>
</dbReference>
<accession>A0ABW1EGW4</accession>
<dbReference type="PANTHER" id="PTHR12304">
    <property type="entry name" value="INOSINE-URIDINE PREFERRING NUCLEOSIDE HYDROLASE"/>
    <property type="match status" value="1"/>
</dbReference>
<dbReference type="InterPro" id="IPR001910">
    <property type="entry name" value="Inosine/uridine_hydrolase_dom"/>
</dbReference>
<keyword evidence="6" id="KW-1185">Reference proteome</keyword>
<evidence type="ECO:0000313" key="5">
    <source>
        <dbReference type="EMBL" id="MFC5863516.1"/>
    </source>
</evidence>
<comment type="caution">
    <text evidence="5">The sequence shown here is derived from an EMBL/GenBank/DDBJ whole genome shotgun (WGS) entry which is preliminary data.</text>
</comment>
<proteinExistence type="predicted"/>
<evidence type="ECO:0000313" key="6">
    <source>
        <dbReference type="Proteomes" id="UP001596091"/>
    </source>
</evidence>
<feature type="domain" description="Inosine/uridine-preferring nucleoside hydrolase" evidence="4">
    <location>
        <begin position="29"/>
        <end position="373"/>
    </location>
</feature>
<protein>
    <submittedName>
        <fullName evidence="5">Nucleoside hydrolase</fullName>
    </submittedName>
</protein>
<evidence type="ECO:0000256" key="3">
    <source>
        <dbReference type="SAM" id="SignalP"/>
    </source>
</evidence>
<dbReference type="RefSeq" id="WP_263340343.1">
    <property type="nucleotide sequence ID" value="NZ_JAGSYH010000005.1"/>
</dbReference>
<reference evidence="6" key="1">
    <citation type="journal article" date="2019" name="Int. J. Syst. Evol. Microbiol.">
        <title>The Global Catalogue of Microorganisms (GCM) 10K type strain sequencing project: providing services to taxonomists for standard genome sequencing and annotation.</title>
        <authorList>
            <consortium name="The Broad Institute Genomics Platform"/>
            <consortium name="The Broad Institute Genome Sequencing Center for Infectious Disease"/>
            <person name="Wu L."/>
            <person name="Ma J."/>
        </authorList>
    </citation>
    <scope>NUCLEOTIDE SEQUENCE [LARGE SCALE GENOMIC DNA]</scope>
    <source>
        <strain evidence="6">JCM 4087</strain>
    </source>
</reference>
<organism evidence="5 6">
    <name type="scientific">Acidicapsa dinghuensis</name>
    <dbReference type="NCBI Taxonomy" id="2218256"/>
    <lineage>
        <taxon>Bacteria</taxon>
        <taxon>Pseudomonadati</taxon>
        <taxon>Acidobacteriota</taxon>
        <taxon>Terriglobia</taxon>
        <taxon>Terriglobales</taxon>
        <taxon>Acidobacteriaceae</taxon>
        <taxon>Acidicapsa</taxon>
    </lineage>
</organism>
<dbReference type="PANTHER" id="PTHR12304:SF4">
    <property type="entry name" value="URIDINE NUCLEOSIDASE"/>
    <property type="match status" value="1"/>
</dbReference>